<keyword evidence="3" id="KW-1185">Reference proteome</keyword>
<dbReference type="Gene3D" id="3.40.50.1820">
    <property type="entry name" value="alpha/beta hydrolase"/>
    <property type="match status" value="1"/>
</dbReference>
<evidence type="ECO:0000313" key="2">
    <source>
        <dbReference type="EMBL" id="GAA1083479.1"/>
    </source>
</evidence>
<proteinExistence type="predicted"/>
<dbReference type="InterPro" id="IPR050471">
    <property type="entry name" value="AB_hydrolase"/>
</dbReference>
<evidence type="ECO:0000259" key="1">
    <source>
        <dbReference type="Pfam" id="PF00561"/>
    </source>
</evidence>
<accession>A0ABN1TGI7</accession>
<keyword evidence="2" id="KW-0378">Hydrolase</keyword>
<dbReference type="RefSeq" id="WP_344623956.1">
    <property type="nucleotide sequence ID" value="NZ_BAAALD010000022.1"/>
</dbReference>
<gene>
    <name evidence="2" type="ORF">GCM10009663_28530</name>
</gene>
<evidence type="ECO:0000313" key="3">
    <source>
        <dbReference type="Proteomes" id="UP001499987"/>
    </source>
</evidence>
<dbReference type="Pfam" id="PF00561">
    <property type="entry name" value="Abhydrolase_1"/>
    <property type="match status" value="1"/>
</dbReference>
<dbReference type="InterPro" id="IPR000073">
    <property type="entry name" value="AB_hydrolase_1"/>
</dbReference>
<organism evidence="2 3">
    <name type="scientific">Kitasatospora arboriphila</name>
    <dbReference type="NCBI Taxonomy" id="258052"/>
    <lineage>
        <taxon>Bacteria</taxon>
        <taxon>Bacillati</taxon>
        <taxon>Actinomycetota</taxon>
        <taxon>Actinomycetes</taxon>
        <taxon>Kitasatosporales</taxon>
        <taxon>Streptomycetaceae</taxon>
        <taxon>Kitasatospora</taxon>
    </lineage>
</organism>
<dbReference type="PANTHER" id="PTHR43433:SF5">
    <property type="entry name" value="AB HYDROLASE-1 DOMAIN-CONTAINING PROTEIN"/>
    <property type="match status" value="1"/>
</dbReference>
<reference evidence="2 3" key="1">
    <citation type="journal article" date="2019" name="Int. J. Syst. Evol. Microbiol.">
        <title>The Global Catalogue of Microorganisms (GCM) 10K type strain sequencing project: providing services to taxonomists for standard genome sequencing and annotation.</title>
        <authorList>
            <consortium name="The Broad Institute Genomics Platform"/>
            <consortium name="The Broad Institute Genome Sequencing Center for Infectious Disease"/>
            <person name="Wu L."/>
            <person name="Ma J."/>
        </authorList>
    </citation>
    <scope>NUCLEOTIDE SEQUENCE [LARGE SCALE GENOMIC DNA]</scope>
    <source>
        <strain evidence="2 3">JCM 13002</strain>
    </source>
</reference>
<dbReference type="Proteomes" id="UP001499987">
    <property type="component" value="Unassembled WGS sequence"/>
</dbReference>
<sequence>MTTGSYAHVNGLDLYYEEHGSTTGRPLVVLHGGLLTVELCFGTLLPALTRGRRVIAPELQGHGHTRDTDRPYRIDLLAADVLALLDRLGVERTDVLGFSLGGYAALQLALDHPERVDHLVLASVNYRPDGYHEEIHASGLPSGSTRLPTPEDFAEMRAAHLAVSPEPEHFDAFHTKVSDAVAAFGGWPAERLRTLRAPTLLVVGDHDFVRLDHAVEMYELIPDARLAVLPRTTHMDVMRRTTLLAPLLEGFLPAG</sequence>
<dbReference type="InterPro" id="IPR029058">
    <property type="entry name" value="AB_hydrolase_fold"/>
</dbReference>
<protein>
    <submittedName>
        <fullName evidence="2">Alpha/beta hydrolase</fullName>
    </submittedName>
</protein>
<dbReference type="PRINTS" id="PR00111">
    <property type="entry name" value="ABHYDROLASE"/>
</dbReference>
<dbReference type="PANTHER" id="PTHR43433">
    <property type="entry name" value="HYDROLASE, ALPHA/BETA FOLD FAMILY PROTEIN"/>
    <property type="match status" value="1"/>
</dbReference>
<feature type="domain" description="AB hydrolase-1" evidence="1">
    <location>
        <begin position="26"/>
        <end position="124"/>
    </location>
</feature>
<dbReference type="GO" id="GO:0016787">
    <property type="term" value="F:hydrolase activity"/>
    <property type="evidence" value="ECO:0007669"/>
    <property type="project" value="UniProtKB-KW"/>
</dbReference>
<comment type="caution">
    <text evidence="2">The sequence shown here is derived from an EMBL/GenBank/DDBJ whole genome shotgun (WGS) entry which is preliminary data.</text>
</comment>
<dbReference type="EMBL" id="BAAALD010000022">
    <property type="protein sequence ID" value="GAA1083479.1"/>
    <property type="molecule type" value="Genomic_DNA"/>
</dbReference>
<dbReference type="SUPFAM" id="SSF53474">
    <property type="entry name" value="alpha/beta-Hydrolases"/>
    <property type="match status" value="1"/>
</dbReference>
<name>A0ABN1TGI7_9ACTN</name>